<feature type="compositionally biased region" description="Basic and acidic residues" evidence="1">
    <location>
        <begin position="485"/>
        <end position="494"/>
    </location>
</feature>
<feature type="region of interest" description="Disordered" evidence="1">
    <location>
        <begin position="232"/>
        <end position="256"/>
    </location>
</feature>
<keyword evidence="3" id="KW-1185">Reference proteome</keyword>
<evidence type="ECO:0000313" key="2">
    <source>
        <dbReference type="EMBL" id="KAK6167813.1"/>
    </source>
</evidence>
<feature type="compositionally biased region" description="Polar residues" evidence="1">
    <location>
        <begin position="495"/>
        <end position="507"/>
    </location>
</feature>
<accession>A0AAN8G4T1</accession>
<sequence>MTTCEASDPMGTIKAVSFQEHGVDTVNSKKTFHFPRIILHDSLGNKLDTYTVLQEAIYRDKWNVKQTQEAKNSNEWRLPKAPPPAKPDLSRRGVPVSRPTRHRSFYYKDDLHIISRYKKETEAGDVDYVAKSLANLPSYLQTKFHDGKEMVGHRHYFQIAFGLFMEKRFLSETIKKDSSYIFPGFCTGCKRSGLCYGCERSALPHTHRDYQSRTGGGFAYWKHDRAESEIDGNNPKNWRLHTTSSSGEPMSRTRSAATGGSSVEVYFVDGKKRLVLGHDDGVPLDDQTIEELCTMKIWDNIIDSDCDHVLYQDESGVEILIHKNNLQQILALMPLNHSDRQKILNLLDTESQSSKRLSITLDVASRLGTMTPSSLGGMSDEKGNLMDFIDSLERRRSSSIDSKDERPSTSRKGSLYKAPKAFKLKERERKQLIAQSPFSTNRQFDIPKGSGLNIKKSTKDLTQFVNVKRRDGNWEEPKKFELQKYERENDDFIRRQNNGDNKRNGNGHQDEVEEDRDRLNRVFNRLDAPLSPDSGLDSEFMAGRLKQVIWEQTVV</sequence>
<feature type="region of interest" description="Disordered" evidence="1">
    <location>
        <begin position="485"/>
        <end position="515"/>
    </location>
</feature>
<feature type="compositionally biased region" description="Polar residues" evidence="1">
    <location>
        <begin position="234"/>
        <end position="256"/>
    </location>
</feature>
<feature type="compositionally biased region" description="Basic and acidic residues" evidence="1">
    <location>
        <begin position="396"/>
        <end position="408"/>
    </location>
</feature>
<evidence type="ECO:0000313" key="3">
    <source>
        <dbReference type="Proteomes" id="UP001347796"/>
    </source>
</evidence>
<dbReference type="AlphaFoldDB" id="A0AAN8G4T1"/>
<reference evidence="2 3" key="1">
    <citation type="submission" date="2024-01" db="EMBL/GenBank/DDBJ databases">
        <title>The genome of the rayed Mediterranean limpet Patella caerulea (Linnaeus, 1758).</title>
        <authorList>
            <person name="Anh-Thu Weber A."/>
            <person name="Halstead-Nussloch G."/>
        </authorList>
    </citation>
    <scope>NUCLEOTIDE SEQUENCE [LARGE SCALE GENOMIC DNA]</scope>
    <source>
        <strain evidence="2">AATW-2023a</strain>
        <tissue evidence="2">Whole specimen</tissue>
    </source>
</reference>
<proteinExistence type="predicted"/>
<gene>
    <name evidence="2" type="ORF">SNE40_021752</name>
</gene>
<protein>
    <submittedName>
        <fullName evidence="2">Uncharacterized protein</fullName>
    </submittedName>
</protein>
<feature type="region of interest" description="Disordered" evidence="1">
    <location>
        <begin position="396"/>
        <end position="417"/>
    </location>
</feature>
<dbReference type="Proteomes" id="UP001347796">
    <property type="component" value="Unassembled WGS sequence"/>
</dbReference>
<feature type="region of interest" description="Disordered" evidence="1">
    <location>
        <begin position="69"/>
        <end position="97"/>
    </location>
</feature>
<evidence type="ECO:0000256" key="1">
    <source>
        <dbReference type="SAM" id="MobiDB-lite"/>
    </source>
</evidence>
<comment type="caution">
    <text evidence="2">The sequence shown here is derived from an EMBL/GenBank/DDBJ whole genome shotgun (WGS) entry which is preliminary data.</text>
</comment>
<dbReference type="EMBL" id="JAZGQO010000018">
    <property type="protein sequence ID" value="KAK6167813.1"/>
    <property type="molecule type" value="Genomic_DNA"/>
</dbReference>
<name>A0AAN8G4T1_PATCE</name>
<organism evidence="2 3">
    <name type="scientific">Patella caerulea</name>
    <name type="common">Rayed Mediterranean limpet</name>
    <dbReference type="NCBI Taxonomy" id="87958"/>
    <lineage>
        <taxon>Eukaryota</taxon>
        <taxon>Metazoa</taxon>
        <taxon>Spiralia</taxon>
        <taxon>Lophotrochozoa</taxon>
        <taxon>Mollusca</taxon>
        <taxon>Gastropoda</taxon>
        <taxon>Patellogastropoda</taxon>
        <taxon>Patelloidea</taxon>
        <taxon>Patellidae</taxon>
        <taxon>Patella</taxon>
    </lineage>
</organism>